<evidence type="ECO:0000256" key="1">
    <source>
        <dbReference type="SAM" id="MobiDB-lite"/>
    </source>
</evidence>
<dbReference type="GeneID" id="87834260"/>
<sequence length="190" mass="20196">MWKRRWVAAGRLNEETGDGHSSSRDALVGELGGAPTEDAGSGWWAVEVTRNAGTTVAGLSSQRAKCPPSIKGGMALAEPSALVPATKGETWVVANGNVDRRVENGTAHTGQSAGKDKGKHALSRLYTFSSVPVAPHASWLCCDSHAPFSKWGPAHDGVSGNVRLMMSRPDSWRTTGYSAMATWLREIARP</sequence>
<gene>
    <name evidence="2" type="ORF">N657DRAFT_716885</name>
</gene>
<proteinExistence type="predicted"/>
<feature type="region of interest" description="Disordered" evidence="1">
    <location>
        <begin position="1"/>
        <end position="38"/>
    </location>
</feature>
<accession>A0AAN6TZN1</accession>
<feature type="compositionally biased region" description="Basic and acidic residues" evidence="1">
    <location>
        <begin position="12"/>
        <end position="23"/>
    </location>
</feature>
<name>A0AAN6TZN1_9PEZI</name>
<dbReference type="EMBL" id="MU853228">
    <property type="protein sequence ID" value="KAK4123720.1"/>
    <property type="molecule type" value="Genomic_DNA"/>
</dbReference>
<dbReference type="AlphaFoldDB" id="A0AAN6TZN1"/>
<reference evidence="2" key="1">
    <citation type="journal article" date="2023" name="Mol. Phylogenet. Evol.">
        <title>Genome-scale phylogeny and comparative genomics of the fungal order Sordariales.</title>
        <authorList>
            <person name="Hensen N."/>
            <person name="Bonometti L."/>
            <person name="Westerberg I."/>
            <person name="Brannstrom I.O."/>
            <person name="Guillou S."/>
            <person name="Cros-Aarteil S."/>
            <person name="Calhoun S."/>
            <person name="Haridas S."/>
            <person name="Kuo A."/>
            <person name="Mondo S."/>
            <person name="Pangilinan J."/>
            <person name="Riley R."/>
            <person name="LaButti K."/>
            <person name="Andreopoulos B."/>
            <person name="Lipzen A."/>
            <person name="Chen C."/>
            <person name="Yan M."/>
            <person name="Daum C."/>
            <person name="Ng V."/>
            <person name="Clum A."/>
            <person name="Steindorff A."/>
            <person name="Ohm R.A."/>
            <person name="Martin F."/>
            <person name="Silar P."/>
            <person name="Natvig D.O."/>
            <person name="Lalanne C."/>
            <person name="Gautier V."/>
            <person name="Ament-Velasquez S.L."/>
            <person name="Kruys A."/>
            <person name="Hutchinson M.I."/>
            <person name="Powell A.J."/>
            <person name="Barry K."/>
            <person name="Miller A.N."/>
            <person name="Grigoriev I.V."/>
            <person name="Debuchy R."/>
            <person name="Gladieux P."/>
            <person name="Hiltunen Thoren M."/>
            <person name="Johannesson H."/>
        </authorList>
    </citation>
    <scope>NUCLEOTIDE SEQUENCE</scope>
    <source>
        <strain evidence="2">CBS 731.68</strain>
    </source>
</reference>
<protein>
    <submittedName>
        <fullName evidence="2">Uncharacterized protein</fullName>
    </submittedName>
</protein>
<dbReference type="Proteomes" id="UP001302602">
    <property type="component" value="Unassembled WGS sequence"/>
</dbReference>
<dbReference type="RefSeq" id="XP_062647491.1">
    <property type="nucleotide sequence ID" value="XM_062797482.1"/>
</dbReference>
<evidence type="ECO:0000313" key="2">
    <source>
        <dbReference type="EMBL" id="KAK4123720.1"/>
    </source>
</evidence>
<organism evidence="2 3">
    <name type="scientific">Parathielavia appendiculata</name>
    <dbReference type="NCBI Taxonomy" id="2587402"/>
    <lineage>
        <taxon>Eukaryota</taxon>
        <taxon>Fungi</taxon>
        <taxon>Dikarya</taxon>
        <taxon>Ascomycota</taxon>
        <taxon>Pezizomycotina</taxon>
        <taxon>Sordariomycetes</taxon>
        <taxon>Sordariomycetidae</taxon>
        <taxon>Sordariales</taxon>
        <taxon>Chaetomiaceae</taxon>
        <taxon>Parathielavia</taxon>
    </lineage>
</organism>
<comment type="caution">
    <text evidence="2">The sequence shown here is derived from an EMBL/GenBank/DDBJ whole genome shotgun (WGS) entry which is preliminary data.</text>
</comment>
<reference evidence="2" key="2">
    <citation type="submission" date="2023-05" db="EMBL/GenBank/DDBJ databases">
        <authorList>
            <consortium name="Lawrence Berkeley National Laboratory"/>
            <person name="Steindorff A."/>
            <person name="Hensen N."/>
            <person name="Bonometti L."/>
            <person name="Westerberg I."/>
            <person name="Brannstrom I.O."/>
            <person name="Guillou S."/>
            <person name="Cros-Aarteil S."/>
            <person name="Calhoun S."/>
            <person name="Haridas S."/>
            <person name="Kuo A."/>
            <person name="Mondo S."/>
            <person name="Pangilinan J."/>
            <person name="Riley R."/>
            <person name="Labutti K."/>
            <person name="Andreopoulos B."/>
            <person name="Lipzen A."/>
            <person name="Chen C."/>
            <person name="Yanf M."/>
            <person name="Daum C."/>
            <person name="Ng V."/>
            <person name="Clum A."/>
            <person name="Ohm R."/>
            <person name="Martin F."/>
            <person name="Silar P."/>
            <person name="Natvig D."/>
            <person name="Lalanne C."/>
            <person name="Gautier V."/>
            <person name="Ament-Velasquez S.L."/>
            <person name="Kruys A."/>
            <person name="Hutchinson M.I."/>
            <person name="Powell A.J."/>
            <person name="Barry K."/>
            <person name="Miller A.N."/>
            <person name="Grigoriev I.V."/>
            <person name="Debuchy R."/>
            <person name="Gladieux P."/>
            <person name="Thoren M.H."/>
            <person name="Johannesson H."/>
        </authorList>
    </citation>
    <scope>NUCLEOTIDE SEQUENCE</scope>
    <source>
        <strain evidence="2">CBS 731.68</strain>
    </source>
</reference>
<evidence type="ECO:0000313" key="3">
    <source>
        <dbReference type="Proteomes" id="UP001302602"/>
    </source>
</evidence>
<keyword evidence="3" id="KW-1185">Reference proteome</keyword>